<dbReference type="OMA" id="GVMEGSH"/>
<protein>
    <submittedName>
        <fullName evidence="8 9">Uncharacterized protein</fullName>
    </submittedName>
</protein>
<evidence type="ECO:0000313" key="8">
    <source>
        <dbReference type="EMBL" id="KQJ92703.1"/>
    </source>
</evidence>
<evidence type="ECO:0000256" key="6">
    <source>
        <dbReference type="SAM" id="MobiDB-lite"/>
    </source>
</evidence>
<evidence type="ECO:0000256" key="5">
    <source>
        <dbReference type="ARBA" id="ARBA00023242"/>
    </source>
</evidence>
<evidence type="ECO:0000313" key="9">
    <source>
        <dbReference type="EnsemblPlants" id="KQJ92703"/>
    </source>
</evidence>
<dbReference type="FunCoup" id="I1IVB9">
    <property type="interactions" value="817"/>
</dbReference>
<dbReference type="PANTHER" id="PTHR13031:SF0">
    <property type="entry name" value="RIBONUCLEASE P PROTEIN SUBUNIT P30"/>
    <property type="match status" value="1"/>
</dbReference>
<keyword evidence="5" id="KW-0539">Nucleus</keyword>
<dbReference type="STRING" id="15368.I1IVB9"/>
<keyword evidence="3" id="KW-0819">tRNA processing</keyword>
<evidence type="ECO:0000313" key="10">
    <source>
        <dbReference type="Proteomes" id="UP000008810"/>
    </source>
</evidence>
<reference evidence="9" key="3">
    <citation type="submission" date="2018-08" db="UniProtKB">
        <authorList>
            <consortium name="EnsemblPlants"/>
        </authorList>
    </citation>
    <scope>IDENTIFICATION</scope>
    <source>
        <strain evidence="9">cv. Bd21</strain>
    </source>
</reference>
<dbReference type="Pfam" id="PF01876">
    <property type="entry name" value="RNase_P_p30"/>
    <property type="match status" value="1"/>
</dbReference>
<dbReference type="HOGENOM" id="CLU_015574_0_0_1"/>
<dbReference type="AlphaFoldDB" id="I1IVB9"/>
<keyword evidence="7" id="KW-0732">Signal</keyword>
<dbReference type="Gramene" id="KQJ92703">
    <property type="protein sequence ID" value="KQJ92703"/>
    <property type="gene ID" value="BRADI_4g45340v3"/>
</dbReference>
<name>I1IVB9_BRADI</name>
<dbReference type="GeneID" id="100830772"/>
<dbReference type="FunFam" id="3.20.20.140:FF:000044">
    <property type="entry name" value="Polymerase/histidinol phosphatase-like protein"/>
    <property type="match status" value="1"/>
</dbReference>
<organism evidence="9">
    <name type="scientific">Brachypodium distachyon</name>
    <name type="common">Purple false brome</name>
    <name type="synonym">Trachynia distachya</name>
    <dbReference type="NCBI Taxonomy" id="15368"/>
    <lineage>
        <taxon>Eukaryota</taxon>
        <taxon>Viridiplantae</taxon>
        <taxon>Streptophyta</taxon>
        <taxon>Embryophyta</taxon>
        <taxon>Tracheophyta</taxon>
        <taxon>Spermatophyta</taxon>
        <taxon>Magnoliopsida</taxon>
        <taxon>Liliopsida</taxon>
        <taxon>Poales</taxon>
        <taxon>Poaceae</taxon>
        <taxon>BOP clade</taxon>
        <taxon>Pooideae</taxon>
        <taxon>Stipodae</taxon>
        <taxon>Brachypodieae</taxon>
        <taxon>Brachypodium</taxon>
    </lineage>
</organism>
<evidence type="ECO:0000256" key="4">
    <source>
        <dbReference type="ARBA" id="ARBA00022801"/>
    </source>
</evidence>
<evidence type="ECO:0000256" key="3">
    <source>
        <dbReference type="ARBA" id="ARBA00022694"/>
    </source>
</evidence>
<keyword evidence="4" id="KW-0378">Hydrolase</keyword>
<sequence>MALLFFDLSLLPSSSSSSSSSNSRLLPAARALELGYAAVALDHPHRGLLADSDRCRLAPFPALSSLPLPSSASLHRSRNGSPASEPFRQYTRITLSLDSAAAAASALAPSAARLLRTYDIVAARPLTQAALDHLCQSATEADLISIDFSHKLPFRLKLPMLKLAIQRGLHFEIAYSPLINDANSRRQVLTEAKLLVDWTKGKNLIISSSARNANEIRGPYDVINLCAYLLGLSTERAKAAMSVNCRSLISKALSKKHFYKQTVSIDRLLSSGQLDSTKCKLGDWIGWDPLFPKGDLQSLEANLKPSSKKDELPGSAINSVTRVVYEKSCDADEPLLVDEPKQSNDDKETPAKTQEGTEQVNTAEVLMSCNLSTSFGHQTVAKETTLEKPGNNEVVMTDNVHAVSASSVDQKCIDDHVEFVQDAMEIDATESCALNLIAGDSAHLSLDATKLACSSLSQTMELSYTSPDDKYPVKASDILDGAKAFAAYDTGSASCEREYQVLLNHEIPVDSKVHRDTTESLGCSEGWRDDESPLNLVLALSSSNLCKDTVLQQEVNKDKPDQNMEENIEQATSYKVGHIDSEASKTVSAEHTLHGQDISSTAFVYDKETKDTAWKTNELKEPKETNASLEKDIAKTHQMLNYSRAGTKGEISTARSEKQKHKLWLRRPAYLPFLGFLKTVSFKKKACKVARKP</sequence>
<comment type="similarity">
    <text evidence="2">Belongs to the eukaryotic/archaeal RNase P protein component 3 family.</text>
</comment>
<feature type="compositionally biased region" description="Basic and acidic residues" evidence="6">
    <location>
        <begin position="338"/>
        <end position="350"/>
    </location>
</feature>
<keyword evidence="10" id="KW-1185">Reference proteome</keyword>
<dbReference type="SUPFAM" id="SSF89550">
    <property type="entry name" value="PHP domain-like"/>
    <property type="match status" value="1"/>
</dbReference>
<dbReference type="GO" id="GO:0008033">
    <property type="term" value="P:tRNA processing"/>
    <property type="evidence" value="ECO:0000318"/>
    <property type="project" value="GO_Central"/>
</dbReference>
<dbReference type="Gene3D" id="3.20.20.140">
    <property type="entry name" value="Metal-dependent hydrolases"/>
    <property type="match status" value="1"/>
</dbReference>
<dbReference type="InterPro" id="IPR016195">
    <property type="entry name" value="Pol/histidinol_Pase-like"/>
</dbReference>
<comment type="subcellular location">
    <subcellularLocation>
        <location evidence="1">Nucleus</location>
    </subcellularLocation>
</comment>
<feature type="region of interest" description="Disordered" evidence="6">
    <location>
        <begin position="334"/>
        <end position="359"/>
    </location>
</feature>
<evidence type="ECO:0000256" key="1">
    <source>
        <dbReference type="ARBA" id="ARBA00004123"/>
    </source>
</evidence>
<dbReference type="GO" id="GO:0016787">
    <property type="term" value="F:hydrolase activity"/>
    <property type="evidence" value="ECO:0007669"/>
    <property type="project" value="UniProtKB-KW"/>
</dbReference>
<dbReference type="EMBL" id="CM000883">
    <property type="protein sequence ID" value="KQJ92703.1"/>
    <property type="molecule type" value="Genomic_DNA"/>
</dbReference>
<dbReference type="PANTHER" id="PTHR13031">
    <property type="entry name" value="RIBONUCLEASE P SUBUNIT P30"/>
    <property type="match status" value="1"/>
</dbReference>
<evidence type="ECO:0000256" key="7">
    <source>
        <dbReference type="SAM" id="SignalP"/>
    </source>
</evidence>
<proteinExistence type="inferred from homology"/>
<feature type="signal peptide" evidence="7">
    <location>
        <begin position="1"/>
        <end position="16"/>
    </location>
</feature>
<dbReference type="RefSeq" id="XP_014758838.1">
    <property type="nucleotide sequence ID" value="XM_014903352.2"/>
</dbReference>
<dbReference type="OrthoDB" id="17948at2759"/>
<dbReference type="EnsemblPlants" id="KQJ92703">
    <property type="protein sequence ID" value="KQJ92703"/>
    <property type="gene ID" value="BRADI_4g45340v3"/>
</dbReference>
<accession>I1IVB9</accession>
<dbReference type="Proteomes" id="UP000008810">
    <property type="component" value="Chromosome 4"/>
</dbReference>
<dbReference type="KEGG" id="bdi:100830772"/>
<dbReference type="InterPro" id="IPR002738">
    <property type="entry name" value="RNase_P_p30"/>
</dbReference>
<reference evidence="8 9" key="1">
    <citation type="journal article" date="2010" name="Nature">
        <title>Genome sequencing and analysis of the model grass Brachypodium distachyon.</title>
        <authorList>
            <consortium name="International Brachypodium Initiative"/>
        </authorList>
    </citation>
    <scope>NUCLEOTIDE SEQUENCE [LARGE SCALE GENOMIC DNA]</scope>
    <source>
        <strain evidence="8 9">Bd21</strain>
    </source>
</reference>
<reference evidence="8" key="2">
    <citation type="submission" date="2017-06" db="EMBL/GenBank/DDBJ databases">
        <title>WGS assembly of Brachypodium distachyon.</title>
        <authorList>
            <consortium name="The International Brachypodium Initiative"/>
            <person name="Lucas S."/>
            <person name="Harmon-Smith M."/>
            <person name="Lail K."/>
            <person name="Tice H."/>
            <person name="Grimwood J."/>
            <person name="Bruce D."/>
            <person name="Barry K."/>
            <person name="Shu S."/>
            <person name="Lindquist E."/>
            <person name="Wang M."/>
            <person name="Pitluck S."/>
            <person name="Vogel J.P."/>
            <person name="Garvin D.F."/>
            <person name="Mockler T.C."/>
            <person name="Schmutz J."/>
            <person name="Rokhsar D."/>
            <person name="Bevan M.W."/>
        </authorList>
    </citation>
    <scope>NUCLEOTIDE SEQUENCE</scope>
    <source>
        <strain evidence="8">Bd21</strain>
    </source>
</reference>
<feature type="chain" id="PRO_5014095624" evidence="7">
    <location>
        <begin position="17"/>
        <end position="693"/>
    </location>
</feature>
<dbReference type="eggNOG" id="KOG2363">
    <property type="taxonomic scope" value="Eukaryota"/>
</dbReference>
<gene>
    <name evidence="9" type="primary">LOC100830772</name>
    <name evidence="8" type="ORF">BRADI_4g45340v3</name>
</gene>
<evidence type="ECO:0000256" key="2">
    <source>
        <dbReference type="ARBA" id="ARBA00007331"/>
    </source>
</evidence>
<dbReference type="GO" id="GO:0003723">
    <property type="term" value="F:RNA binding"/>
    <property type="evidence" value="ECO:0000318"/>
    <property type="project" value="GO_Central"/>
</dbReference>
<dbReference type="GO" id="GO:0005655">
    <property type="term" value="C:nucleolar ribonuclease P complex"/>
    <property type="evidence" value="ECO:0000318"/>
    <property type="project" value="GO_Central"/>
</dbReference>